<keyword evidence="1" id="KW-0812">Transmembrane</keyword>
<protein>
    <submittedName>
        <fullName evidence="2">Uncharacterized protein</fullName>
    </submittedName>
</protein>
<feature type="transmembrane region" description="Helical" evidence="1">
    <location>
        <begin position="108"/>
        <end position="129"/>
    </location>
</feature>
<dbReference type="EMBL" id="CAACVG010012136">
    <property type="protein sequence ID" value="VEN59697.1"/>
    <property type="molecule type" value="Genomic_DNA"/>
</dbReference>
<reference evidence="2 3" key="1">
    <citation type="submission" date="2019-01" db="EMBL/GenBank/DDBJ databases">
        <authorList>
            <person name="Sayadi A."/>
        </authorList>
    </citation>
    <scope>NUCLEOTIDE SEQUENCE [LARGE SCALE GENOMIC DNA]</scope>
</reference>
<proteinExistence type="predicted"/>
<keyword evidence="1" id="KW-1133">Transmembrane helix</keyword>
<organism evidence="2 3">
    <name type="scientific">Callosobruchus maculatus</name>
    <name type="common">Southern cowpea weevil</name>
    <name type="synonym">Pulse bruchid</name>
    <dbReference type="NCBI Taxonomy" id="64391"/>
    <lineage>
        <taxon>Eukaryota</taxon>
        <taxon>Metazoa</taxon>
        <taxon>Ecdysozoa</taxon>
        <taxon>Arthropoda</taxon>
        <taxon>Hexapoda</taxon>
        <taxon>Insecta</taxon>
        <taxon>Pterygota</taxon>
        <taxon>Neoptera</taxon>
        <taxon>Endopterygota</taxon>
        <taxon>Coleoptera</taxon>
        <taxon>Polyphaga</taxon>
        <taxon>Cucujiformia</taxon>
        <taxon>Chrysomeloidea</taxon>
        <taxon>Chrysomelidae</taxon>
        <taxon>Bruchinae</taxon>
        <taxon>Bruchini</taxon>
        <taxon>Callosobruchus</taxon>
    </lineage>
</organism>
<evidence type="ECO:0000313" key="3">
    <source>
        <dbReference type="Proteomes" id="UP000410492"/>
    </source>
</evidence>
<keyword evidence="3" id="KW-1185">Reference proteome</keyword>
<accession>A0A653DIK8</accession>
<evidence type="ECO:0000313" key="2">
    <source>
        <dbReference type="EMBL" id="VEN59697.1"/>
    </source>
</evidence>
<sequence>MLRWISQHFILREKMKEHGTELHPSKLLCTCRGVQCRNDQEEGVKLTDLYIGVDGLVRWSVCDEEFEALVFDLGWSWSDIFLTHDGRCPRRILVHYQSQTHQVRRPDFFYFTLYYLCYVYFFYAFYIYFRL</sequence>
<evidence type="ECO:0000256" key="1">
    <source>
        <dbReference type="SAM" id="Phobius"/>
    </source>
</evidence>
<dbReference type="AlphaFoldDB" id="A0A653DIK8"/>
<dbReference type="OrthoDB" id="5632at2759"/>
<gene>
    <name evidence="2" type="ORF">CALMAC_LOCUS17626</name>
</gene>
<name>A0A653DIK8_CALMS</name>
<keyword evidence="1" id="KW-0472">Membrane</keyword>
<dbReference type="Proteomes" id="UP000410492">
    <property type="component" value="Unassembled WGS sequence"/>
</dbReference>
<feature type="non-terminal residue" evidence="2">
    <location>
        <position position="131"/>
    </location>
</feature>